<keyword evidence="1" id="KW-1133">Transmembrane helix</keyword>
<dbReference type="EMBL" id="QPKB01000010">
    <property type="protein sequence ID" value="RWR93370.1"/>
    <property type="molecule type" value="Genomic_DNA"/>
</dbReference>
<evidence type="ECO:0000256" key="1">
    <source>
        <dbReference type="SAM" id="Phobius"/>
    </source>
</evidence>
<dbReference type="GO" id="GO:0005840">
    <property type="term" value="C:ribosome"/>
    <property type="evidence" value="ECO:0007669"/>
    <property type="project" value="UniProtKB-KW"/>
</dbReference>
<dbReference type="AlphaFoldDB" id="A0A443PRG2"/>
<keyword evidence="1" id="KW-0472">Membrane</keyword>
<dbReference type="STRING" id="337451.A0A443PRG2"/>
<protein>
    <submittedName>
        <fullName evidence="2">Ribosomal protein L11 methyltransferase</fullName>
    </submittedName>
</protein>
<dbReference type="GO" id="GO:0008168">
    <property type="term" value="F:methyltransferase activity"/>
    <property type="evidence" value="ECO:0007669"/>
    <property type="project" value="UniProtKB-KW"/>
</dbReference>
<comment type="caution">
    <text evidence="2">The sequence shown here is derived from an EMBL/GenBank/DDBJ whole genome shotgun (WGS) entry which is preliminary data.</text>
</comment>
<reference evidence="2 3" key="1">
    <citation type="journal article" date="2019" name="Nat. Plants">
        <title>Stout camphor tree genome fills gaps in understanding of flowering plant genome evolution.</title>
        <authorList>
            <person name="Chaw S.M."/>
            <person name="Liu Y.C."/>
            <person name="Wu Y.W."/>
            <person name="Wang H.Y."/>
            <person name="Lin C.I."/>
            <person name="Wu C.S."/>
            <person name="Ke H.M."/>
            <person name="Chang L.Y."/>
            <person name="Hsu C.Y."/>
            <person name="Yang H.T."/>
            <person name="Sudianto E."/>
            <person name="Hsu M.H."/>
            <person name="Wu K.P."/>
            <person name="Wang L.N."/>
            <person name="Leebens-Mack J.H."/>
            <person name="Tsai I.J."/>
        </authorList>
    </citation>
    <scope>NUCLEOTIDE SEQUENCE [LARGE SCALE GENOMIC DNA]</scope>
    <source>
        <strain evidence="3">cv. Chaw 1501</strain>
        <tissue evidence="2">Young leaves</tissue>
    </source>
</reference>
<sequence>MEKEKEKEKERERERVRAEGATSRERDYLLLSFLRIVNCEGTKTERRYPLQLLRLIVPMTTKAIQPLRFCPMYPSVSNAEAKKSHIDEVDNCQSIGDILITSVFSDNEDVYTSISRAADSIGLQEIPSIEVIMCEQYDWIKNTKVGMTCVGYMGLLALSDVDPYVLYIFFPLLWV</sequence>
<keyword evidence="3" id="KW-1185">Reference proteome</keyword>
<dbReference type="GO" id="GO:0032259">
    <property type="term" value="P:methylation"/>
    <property type="evidence" value="ECO:0007669"/>
    <property type="project" value="UniProtKB-KW"/>
</dbReference>
<evidence type="ECO:0000313" key="3">
    <source>
        <dbReference type="Proteomes" id="UP000283530"/>
    </source>
</evidence>
<keyword evidence="1" id="KW-0812">Transmembrane</keyword>
<feature type="transmembrane region" description="Helical" evidence="1">
    <location>
        <begin position="149"/>
        <end position="170"/>
    </location>
</feature>
<organism evidence="2 3">
    <name type="scientific">Cinnamomum micranthum f. kanehirae</name>
    <dbReference type="NCBI Taxonomy" id="337451"/>
    <lineage>
        <taxon>Eukaryota</taxon>
        <taxon>Viridiplantae</taxon>
        <taxon>Streptophyta</taxon>
        <taxon>Embryophyta</taxon>
        <taxon>Tracheophyta</taxon>
        <taxon>Spermatophyta</taxon>
        <taxon>Magnoliopsida</taxon>
        <taxon>Magnoliidae</taxon>
        <taxon>Laurales</taxon>
        <taxon>Lauraceae</taxon>
        <taxon>Cinnamomum</taxon>
    </lineage>
</organism>
<dbReference type="Proteomes" id="UP000283530">
    <property type="component" value="Unassembled WGS sequence"/>
</dbReference>
<keyword evidence="2" id="KW-0808">Transferase</keyword>
<evidence type="ECO:0000313" key="2">
    <source>
        <dbReference type="EMBL" id="RWR93370.1"/>
    </source>
</evidence>
<dbReference type="OrthoDB" id="419617at2759"/>
<gene>
    <name evidence="2" type="ORF">CKAN_02261900</name>
</gene>
<keyword evidence="2" id="KW-0489">Methyltransferase</keyword>
<name>A0A443PRG2_9MAGN</name>
<keyword evidence="2" id="KW-0689">Ribosomal protein</keyword>
<accession>A0A443PRG2</accession>
<keyword evidence="2" id="KW-0687">Ribonucleoprotein</keyword>
<proteinExistence type="predicted"/>